<reference evidence="2 3" key="1">
    <citation type="submission" date="2019-10" db="EMBL/GenBank/DDBJ databases">
        <authorList>
            <person name="Palmer J.M."/>
        </authorList>
    </citation>
    <scope>NUCLEOTIDE SEQUENCE [LARGE SCALE GENOMIC DNA]</scope>
    <source>
        <strain evidence="2 3">TWF718</strain>
    </source>
</reference>
<dbReference type="InterPro" id="IPR036047">
    <property type="entry name" value="F-box-like_dom_sf"/>
</dbReference>
<accession>A0AAN8MY14</accession>
<dbReference type="Gene3D" id="1.20.1280.50">
    <property type="match status" value="1"/>
</dbReference>
<dbReference type="Proteomes" id="UP001313282">
    <property type="component" value="Unassembled WGS sequence"/>
</dbReference>
<name>A0AAN8MY14_9PEZI</name>
<proteinExistence type="predicted"/>
<sequence>MDTMSRSNLQSSTNLLPSKNDNILSLPPHIQVEILSHLSVYDQLFGAMKTCKYWEKLLVKSQILQRGRYPGYSFPGDSKVFDTHGGFSIAAGYFFKAKVEDGKIVRYFYDDAGRGAVADEDMEIYHVYEHPTPPGTG</sequence>
<dbReference type="InterPro" id="IPR001810">
    <property type="entry name" value="F-box_dom"/>
</dbReference>
<dbReference type="Pfam" id="PF00646">
    <property type="entry name" value="F-box"/>
    <property type="match status" value="1"/>
</dbReference>
<dbReference type="AlphaFoldDB" id="A0AAN8MY14"/>
<evidence type="ECO:0000313" key="2">
    <source>
        <dbReference type="EMBL" id="KAK6342978.1"/>
    </source>
</evidence>
<keyword evidence="3" id="KW-1185">Reference proteome</keyword>
<dbReference type="SUPFAM" id="SSF81383">
    <property type="entry name" value="F-box domain"/>
    <property type="match status" value="1"/>
</dbReference>
<evidence type="ECO:0000313" key="3">
    <source>
        <dbReference type="Proteomes" id="UP001313282"/>
    </source>
</evidence>
<dbReference type="PROSITE" id="PS50181">
    <property type="entry name" value="FBOX"/>
    <property type="match status" value="1"/>
</dbReference>
<dbReference type="EMBL" id="JAVHNR010000005">
    <property type="protein sequence ID" value="KAK6342978.1"/>
    <property type="molecule type" value="Genomic_DNA"/>
</dbReference>
<organism evidence="2 3">
    <name type="scientific">Orbilia javanica</name>
    <dbReference type="NCBI Taxonomy" id="47235"/>
    <lineage>
        <taxon>Eukaryota</taxon>
        <taxon>Fungi</taxon>
        <taxon>Dikarya</taxon>
        <taxon>Ascomycota</taxon>
        <taxon>Pezizomycotina</taxon>
        <taxon>Orbiliomycetes</taxon>
        <taxon>Orbiliales</taxon>
        <taxon>Orbiliaceae</taxon>
        <taxon>Orbilia</taxon>
    </lineage>
</organism>
<feature type="domain" description="F-box" evidence="1">
    <location>
        <begin position="20"/>
        <end position="67"/>
    </location>
</feature>
<gene>
    <name evidence="2" type="ORF">TWF718_008356</name>
</gene>
<comment type="caution">
    <text evidence="2">The sequence shown here is derived from an EMBL/GenBank/DDBJ whole genome shotgun (WGS) entry which is preliminary data.</text>
</comment>
<evidence type="ECO:0000259" key="1">
    <source>
        <dbReference type="PROSITE" id="PS50181"/>
    </source>
</evidence>
<protein>
    <recommendedName>
        <fullName evidence="1">F-box domain-containing protein</fullName>
    </recommendedName>
</protein>